<evidence type="ECO:0000313" key="1">
    <source>
        <dbReference type="EMBL" id="KAH3685156.1"/>
    </source>
</evidence>
<name>A0A9P8TNB7_WICPI</name>
<sequence length="244" mass="26616">MEVWAEEDKVLLALSAAVLNLLKDLWLVVKSFLFFLLNSAAKWSTNLLSKSSPPKWVSPAVDLTSKIPSSMANRETSKVPPPKSKIKTFFSPSSFLSKPLSLGIVEVGWDGDDGVVDLFTKEVFSGFLHLDQDHGGDFFRSEHLGFTLELNLDLWLGGLVDNLEWEVLDVTLHLNVVKLSTNQTLSIENSVGWVHGGLVLGSITNQSFRVGEGNERRSGSVTLVIGDNFNTVVGEVSNTGIGST</sequence>
<dbReference type="Pfam" id="PF10712">
    <property type="entry name" value="NAD-GH"/>
    <property type="match status" value="1"/>
</dbReference>
<dbReference type="Proteomes" id="UP000774326">
    <property type="component" value="Unassembled WGS sequence"/>
</dbReference>
<organism evidence="1 2">
    <name type="scientific">Wickerhamomyces pijperi</name>
    <name type="common">Yeast</name>
    <name type="synonym">Pichia pijperi</name>
    <dbReference type="NCBI Taxonomy" id="599730"/>
    <lineage>
        <taxon>Eukaryota</taxon>
        <taxon>Fungi</taxon>
        <taxon>Dikarya</taxon>
        <taxon>Ascomycota</taxon>
        <taxon>Saccharomycotina</taxon>
        <taxon>Saccharomycetes</taxon>
        <taxon>Phaffomycetales</taxon>
        <taxon>Wickerhamomycetaceae</taxon>
        <taxon>Wickerhamomyces</taxon>
    </lineage>
</organism>
<proteinExistence type="predicted"/>
<accession>A0A9P8TNB7</accession>
<dbReference type="OrthoDB" id="2017405at2759"/>
<gene>
    <name evidence="1" type="ORF">WICPIJ_003873</name>
</gene>
<comment type="caution">
    <text evidence="1">The sequence shown here is derived from an EMBL/GenBank/DDBJ whole genome shotgun (WGS) entry which is preliminary data.</text>
</comment>
<protein>
    <submittedName>
        <fullName evidence="1">Uncharacterized protein</fullName>
    </submittedName>
</protein>
<evidence type="ECO:0000313" key="2">
    <source>
        <dbReference type="Proteomes" id="UP000774326"/>
    </source>
</evidence>
<dbReference type="EMBL" id="JAEUBG010002125">
    <property type="protein sequence ID" value="KAH3685156.1"/>
    <property type="molecule type" value="Genomic_DNA"/>
</dbReference>
<keyword evidence="2" id="KW-1185">Reference proteome</keyword>
<reference evidence="1" key="1">
    <citation type="journal article" date="2021" name="Open Biol.">
        <title>Shared evolutionary footprints suggest mitochondrial oxidative damage underlies multiple complex I losses in fungi.</title>
        <authorList>
            <person name="Schikora-Tamarit M.A."/>
            <person name="Marcet-Houben M."/>
            <person name="Nosek J."/>
            <person name="Gabaldon T."/>
        </authorList>
    </citation>
    <scope>NUCLEOTIDE SEQUENCE</scope>
    <source>
        <strain evidence="1">CBS2887</strain>
    </source>
</reference>
<reference evidence="1" key="2">
    <citation type="submission" date="2021-01" db="EMBL/GenBank/DDBJ databases">
        <authorList>
            <person name="Schikora-Tamarit M.A."/>
        </authorList>
    </citation>
    <scope>NUCLEOTIDE SEQUENCE</scope>
    <source>
        <strain evidence="1">CBS2887</strain>
    </source>
</reference>
<dbReference type="InterPro" id="IPR019651">
    <property type="entry name" value="Glutamate_DH_NAD-spec"/>
</dbReference>
<dbReference type="AlphaFoldDB" id="A0A9P8TNB7"/>